<dbReference type="Ensembl" id="ENSMMST00000015329.1">
    <property type="protein sequence ID" value="ENSMMSP00000013889.1"/>
    <property type="gene ID" value="ENSMMSG00000010613.1"/>
</dbReference>
<evidence type="ECO:0000256" key="1">
    <source>
        <dbReference type="SAM" id="MobiDB-lite"/>
    </source>
</evidence>
<protein>
    <submittedName>
        <fullName evidence="2">Uncharacterized protein</fullName>
    </submittedName>
</protein>
<dbReference type="Proteomes" id="UP000694544">
    <property type="component" value="Unplaced"/>
</dbReference>
<feature type="region of interest" description="Disordered" evidence="1">
    <location>
        <begin position="116"/>
        <end position="158"/>
    </location>
</feature>
<evidence type="ECO:0000313" key="3">
    <source>
        <dbReference type="Proteomes" id="UP000694544"/>
    </source>
</evidence>
<evidence type="ECO:0000313" key="2">
    <source>
        <dbReference type="Ensembl" id="ENSMMSP00000013889.1"/>
    </source>
</evidence>
<reference evidence="2" key="2">
    <citation type="submission" date="2025-09" db="UniProtKB">
        <authorList>
            <consortium name="Ensembl"/>
        </authorList>
    </citation>
    <scope>IDENTIFICATION</scope>
</reference>
<proteinExistence type="predicted"/>
<name>A0A8C6DBA6_MOSMO</name>
<sequence>MKTQREDSCLGTRKQALTRLQICHDNLRDHLARSIYVKFWHKTEATTWWIDWECQLFPVTDFRKSCCWQMEECTYGGFYNFMHCNSSPGTFCNSFKGRDPGTGASGLVFQDFSYLNTRGESNPMPRGESNPMPRGESNPMPRGESNPMPRGESNPMPQ</sequence>
<organism evidence="2 3">
    <name type="scientific">Moschus moschiferus</name>
    <name type="common">Siberian musk deer</name>
    <name type="synonym">Moschus sibiricus</name>
    <dbReference type="NCBI Taxonomy" id="68415"/>
    <lineage>
        <taxon>Eukaryota</taxon>
        <taxon>Metazoa</taxon>
        <taxon>Chordata</taxon>
        <taxon>Craniata</taxon>
        <taxon>Vertebrata</taxon>
        <taxon>Euteleostomi</taxon>
        <taxon>Mammalia</taxon>
        <taxon>Eutheria</taxon>
        <taxon>Laurasiatheria</taxon>
        <taxon>Artiodactyla</taxon>
        <taxon>Ruminantia</taxon>
        <taxon>Pecora</taxon>
        <taxon>Moschidae</taxon>
        <taxon>Moschus</taxon>
    </lineage>
</organism>
<dbReference type="AlphaFoldDB" id="A0A8C6DBA6"/>
<accession>A0A8C6DBA6</accession>
<keyword evidence="3" id="KW-1185">Reference proteome</keyword>
<reference evidence="2" key="1">
    <citation type="submission" date="2025-08" db="UniProtKB">
        <authorList>
            <consortium name="Ensembl"/>
        </authorList>
    </citation>
    <scope>IDENTIFICATION</scope>
</reference>